<organism evidence="1 2">
    <name type="scientific">Cajanus cajan</name>
    <name type="common">Pigeon pea</name>
    <name type="synonym">Cajanus indicus</name>
    <dbReference type="NCBI Taxonomy" id="3821"/>
    <lineage>
        <taxon>Eukaryota</taxon>
        <taxon>Viridiplantae</taxon>
        <taxon>Streptophyta</taxon>
        <taxon>Embryophyta</taxon>
        <taxon>Tracheophyta</taxon>
        <taxon>Spermatophyta</taxon>
        <taxon>Magnoliopsida</taxon>
        <taxon>eudicotyledons</taxon>
        <taxon>Gunneridae</taxon>
        <taxon>Pentapetalae</taxon>
        <taxon>rosids</taxon>
        <taxon>fabids</taxon>
        <taxon>Fabales</taxon>
        <taxon>Fabaceae</taxon>
        <taxon>Papilionoideae</taxon>
        <taxon>50 kb inversion clade</taxon>
        <taxon>NPAAA clade</taxon>
        <taxon>indigoferoid/millettioid clade</taxon>
        <taxon>Phaseoleae</taxon>
        <taxon>Cajanus</taxon>
    </lineage>
</organism>
<dbReference type="Gramene" id="C.cajan_02687.t">
    <property type="protein sequence ID" value="C.cajan_02687.t.cds1"/>
    <property type="gene ID" value="C.cajan_02687"/>
</dbReference>
<name>A0A151SP29_CAJCA</name>
<dbReference type="Proteomes" id="UP000075243">
    <property type="component" value="Chromosome 11"/>
</dbReference>
<evidence type="ECO:0000313" key="1">
    <source>
        <dbReference type="EMBL" id="KYP56511.1"/>
    </source>
</evidence>
<dbReference type="CDD" id="cd06222">
    <property type="entry name" value="RNase_H_like"/>
    <property type="match status" value="1"/>
</dbReference>
<keyword evidence="2" id="KW-1185">Reference proteome</keyword>
<protein>
    <recommendedName>
        <fullName evidence="3">RNase H type-1 domain-containing protein</fullName>
    </recommendedName>
</protein>
<accession>A0A151SP29</accession>
<gene>
    <name evidence="1" type="ORF">KK1_002752</name>
</gene>
<evidence type="ECO:0008006" key="3">
    <source>
        <dbReference type="Google" id="ProtNLM"/>
    </source>
</evidence>
<reference evidence="1 2" key="1">
    <citation type="journal article" date="2012" name="Nat. Biotechnol.">
        <title>Draft genome sequence of pigeonpea (Cajanus cajan), an orphan legume crop of resource-poor farmers.</title>
        <authorList>
            <person name="Varshney R.K."/>
            <person name="Chen W."/>
            <person name="Li Y."/>
            <person name="Bharti A.K."/>
            <person name="Saxena R.K."/>
            <person name="Schlueter J.A."/>
            <person name="Donoghue M.T."/>
            <person name="Azam S."/>
            <person name="Fan G."/>
            <person name="Whaley A.M."/>
            <person name="Farmer A.D."/>
            <person name="Sheridan J."/>
            <person name="Iwata A."/>
            <person name="Tuteja R."/>
            <person name="Penmetsa R.V."/>
            <person name="Wu W."/>
            <person name="Upadhyaya H.D."/>
            <person name="Yang S.P."/>
            <person name="Shah T."/>
            <person name="Saxena K.B."/>
            <person name="Michael T."/>
            <person name="McCombie W.R."/>
            <person name="Yang B."/>
            <person name="Zhang G."/>
            <person name="Yang H."/>
            <person name="Wang J."/>
            <person name="Spillane C."/>
            <person name="Cook D.R."/>
            <person name="May G.D."/>
            <person name="Xu X."/>
            <person name="Jackson S.A."/>
        </authorList>
    </citation>
    <scope>NUCLEOTIDE SEQUENCE [LARGE SCALE GENOMIC DNA]</scope>
    <source>
        <strain evidence="2">cv. Asha</strain>
    </source>
</reference>
<proteinExistence type="predicted"/>
<evidence type="ECO:0000313" key="2">
    <source>
        <dbReference type="Proteomes" id="UP000075243"/>
    </source>
</evidence>
<dbReference type="EMBL" id="CM003613">
    <property type="protein sequence ID" value="KYP56511.1"/>
    <property type="molecule type" value="Genomic_DNA"/>
</dbReference>
<dbReference type="AlphaFoldDB" id="A0A151SP29"/>
<dbReference type="InterPro" id="IPR044730">
    <property type="entry name" value="RNase_H-like_dom_plant"/>
</dbReference>
<sequence length="65" mass="7307">VGGLFRDVEARWIRGFVGDISILDNTRVELLTLLGGFEISWRKRFAHVVCYSDSTDALSLMTDTS</sequence>
<feature type="non-terminal residue" evidence="1">
    <location>
        <position position="1"/>
    </location>
</feature>